<gene>
    <name evidence="2" type="ordered locus">CHU_3224</name>
</gene>
<dbReference type="KEGG" id="chu:CHU_3224"/>
<dbReference type="Pfam" id="PF07659">
    <property type="entry name" value="DUF1599"/>
    <property type="match status" value="2"/>
</dbReference>
<dbReference type="Proteomes" id="UP000001822">
    <property type="component" value="Chromosome"/>
</dbReference>
<sequence length="184" mass="21203">MQQTAQEYKEIIATCKKVFIDKTTDYGTAWRILRLPSITDQIFIKAQRIRSIQEKGTMLVDEDITSEFKGIINYSIIALIQMEMTAADALELSPERVAELYDKHATQTLDLLMKKNHDYGEAWREMRVSSITDIILMKLLRVKQIEDNFGKTLISEGIDANYQDMINYSVFCLIKLKNSKPLVA</sequence>
<feature type="domain" description="Nucleotide modification associated" evidence="1">
    <location>
        <begin position="115"/>
        <end position="176"/>
    </location>
</feature>
<feature type="domain" description="Nucleotide modification associated" evidence="1">
    <location>
        <begin position="22"/>
        <end position="82"/>
    </location>
</feature>
<dbReference type="EMBL" id="CP000383">
    <property type="protein sequence ID" value="ABG60464.1"/>
    <property type="molecule type" value="Genomic_DNA"/>
</dbReference>
<evidence type="ECO:0000259" key="1">
    <source>
        <dbReference type="Pfam" id="PF07659"/>
    </source>
</evidence>
<dbReference type="AlphaFoldDB" id="A0A6N4SVA6"/>
<dbReference type="InterPro" id="IPR011630">
    <property type="entry name" value="DUF1599"/>
</dbReference>
<proteinExistence type="predicted"/>
<name>A0A6N4SVA6_CYTH3</name>
<protein>
    <recommendedName>
        <fullName evidence="1">Nucleotide modification associated domain-containing protein</fullName>
    </recommendedName>
</protein>
<accession>A0A6N4SVA6</accession>
<organism evidence="2 3">
    <name type="scientific">Cytophaga hutchinsonii (strain ATCC 33406 / DSM 1761 / CIP 103989 / NBRC 15051 / NCIMB 9469 / D465)</name>
    <dbReference type="NCBI Taxonomy" id="269798"/>
    <lineage>
        <taxon>Bacteria</taxon>
        <taxon>Pseudomonadati</taxon>
        <taxon>Bacteroidota</taxon>
        <taxon>Cytophagia</taxon>
        <taxon>Cytophagales</taxon>
        <taxon>Cytophagaceae</taxon>
        <taxon>Cytophaga</taxon>
    </lineage>
</organism>
<reference evidence="2 3" key="1">
    <citation type="journal article" date="2007" name="Appl. Environ. Microbiol.">
        <title>Genome sequence of the cellulolytic gliding bacterium Cytophaga hutchinsonii.</title>
        <authorList>
            <person name="Xie G."/>
            <person name="Bruce D.C."/>
            <person name="Challacombe J.F."/>
            <person name="Chertkov O."/>
            <person name="Detter J.C."/>
            <person name="Gilna P."/>
            <person name="Han C.S."/>
            <person name="Lucas S."/>
            <person name="Misra M."/>
            <person name="Myers G.L."/>
            <person name="Richardson P."/>
            <person name="Tapia R."/>
            <person name="Thayer N."/>
            <person name="Thompson L.S."/>
            <person name="Brettin T.S."/>
            <person name="Henrissat B."/>
            <person name="Wilson D.B."/>
            <person name="McBride M.J."/>
        </authorList>
    </citation>
    <scope>NUCLEOTIDE SEQUENCE [LARGE SCALE GENOMIC DNA]</scope>
    <source>
        <strain evidence="3">ATCC 33406 / DSM 1761 / CIP 103989 / NBRC 15051 / NCIMB 9469 / D465</strain>
    </source>
</reference>
<dbReference type="RefSeq" id="WP_011586574.1">
    <property type="nucleotide sequence ID" value="NC_008255.1"/>
</dbReference>
<dbReference type="OrthoDB" id="659365at2"/>
<evidence type="ECO:0000313" key="2">
    <source>
        <dbReference type="EMBL" id="ABG60464.1"/>
    </source>
</evidence>
<evidence type="ECO:0000313" key="3">
    <source>
        <dbReference type="Proteomes" id="UP000001822"/>
    </source>
</evidence>
<keyword evidence="3" id="KW-1185">Reference proteome</keyword>